<dbReference type="AlphaFoldDB" id="A0A1V6SJD6"/>
<accession>A0A1V6SJD6</accession>
<evidence type="ECO:0000313" key="5">
    <source>
        <dbReference type="Proteomes" id="UP000191342"/>
    </source>
</evidence>
<protein>
    <recommendedName>
        <fullName evidence="3">NmrA-like domain-containing protein</fullName>
    </recommendedName>
</protein>
<evidence type="ECO:0000256" key="1">
    <source>
        <dbReference type="ARBA" id="ARBA00022857"/>
    </source>
</evidence>
<dbReference type="SUPFAM" id="SSF51735">
    <property type="entry name" value="NAD(P)-binding Rossmann-fold domains"/>
    <property type="match status" value="1"/>
</dbReference>
<reference evidence="5" key="1">
    <citation type="journal article" date="2017" name="Nat. Microbiol.">
        <title>Global analysis of biosynthetic gene clusters reveals vast potential of secondary metabolite production in Penicillium species.</title>
        <authorList>
            <person name="Nielsen J.C."/>
            <person name="Grijseels S."/>
            <person name="Prigent S."/>
            <person name="Ji B."/>
            <person name="Dainat J."/>
            <person name="Nielsen K.F."/>
            <person name="Frisvad J.C."/>
            <person name="Workman M."/>
            <person name="Nielsen J."/>
        </authorList>
    </citation>
    <scope>NUCLEOTIDE SEQUENCE [LARGE SCALE GENOMIC DNA]</scope>
    <source>
        <strain evidence="5">IBT 14082</strain>
    </source>
</reference>
<proteinExistence type="predicted"/>
<dbReference type="OrthoDB" id="419598at2759"/>
<dbReference type="InterPro" id="IPR036291">
    <property type="entry name" value="NAD(P)-bd_dom_sf"/>
</dbReference>
<dbReference type="PANTHER" id="PTHR47706:SF9">
    <property type="entry name" value="NMRA-LIKE DOMAIN-CONTAINING PROTEIN-RELATED"/>
    <property type="match status" value="1"/>
</dbReference>
<dbReference type="Pfam" id="PF05368">
    <property type="entry name" value="NmrA"/>
    <property type="match status" value="1"/>
</dbReference>
<evidence type="ECO:0000313" key="4">
    <source>
        <dbReference type="EMBL" id="OQE13814.1"/>
    </source>
</evidence>
<comment type="caution">
    <text evidence="4">The sequence shown here is derived from an EMBL/GenBank/DDBJ whole genome shotgun (WGS) entry which is preliminary data.</text>
</comment>
<dbReference type="PANTHER" id="PTHR47706">
    <property type="entry name" value="NMRA-LIKE FAMILY PROTEIN"/>
    <property type="match status" value="1"/>
</dbReference>
<gene>
    <name evidence="4" type="ORF">PENFLA_c043G04301</name>
</gene>
<feature type="domain" description="NmrA-like" evidence="3">
    <location>
        <begin position="2"/>
        <end position="262"/>
    </location>
</feature>
<dbReference type="EMBL" id="MLQL01000043">
    <property type="protein sequence ID" value="OQE13814.1"/>
    <property type="molecule type" value="Genomic_DNA"/>
</dbReference>
<dbReference type="Proteomes" id="UP000191342">
    <property type="component" value="Unassembled WGS sequence"/>
</dbReference>
<dbReference type="InterPro" id="IPR008030">
    <property type="entry name" value="NmrA-like"/>
</dbReference>
<dbReference type="GO" id="GO:0016491">
    <property type="term" value="F:oxidoreductase activity"/>
    <property type="evidence" value="ECO:0007669"/>
    <property type="project" value="UniProtKB-KW"/>
</dbReference>
<dbReference type="STRING" id="254877.A0A1V6SJD6"/>
<dbReference type="InterPro" id="IPR051609">
    <property type="entry name" value="NmrA/Isoflavone_reductase-like"/>
</dbReference>
<dbReference type="Gene3D" id="3.90.25.10">
    <property type="entry name" value="UDP-galactose 4-epimerase, domain 1"/>
    <property type="match status" value="1"/>
</dbReference>
<sequence length="312" mass="34355">MRVVIVGATGETGRSIVDGLVNSDANYDITALIRPPSLDKPAVQSLKARGVKIVGADLQGPHDDLVDILKGVDIVISTIHYQALNDEIFLSNAAKAASVKRYVPCFWATVGPRGIMQLRDAKEQILDHIHRLRLPYTVIDVGWWYQIALPRIPSGRFDYGLLAPQNKIFGAGNVPSALTDVRDVGKYAAKIISDPRTLNKKVFAFTETMTQNQLFGLVESMTGEKLEITKVPAGEVEAKVAEARKPGAAINQALAEYEYYNSWGVRGDNTPECAKYLGYLVLDDLYPGFKGRTLDKFIQEILDGNATKVYSR</sequence>
<organism evidence="4 5">
    <name type="scientific">Penicillium flavigenum</name>
    <dbReference type="NCBI Taxonomy" id="254877"/>
    <lineage>
        <taxon>Eukaryota</taxon>
        <taxon>Fungi</taxon>
        <taxon>Dikarya</taxon>
        <taxon>Ascomycota</taxon>
        <taxon>Pezizomycotina</taxon>
        <taxon>Eurotiomycetes</taxon>
        <taxon>Eurotiomycetidae</taxon>
        <taxon>Eurotiales</taxon>
        <taxon>Aspergillaceae</taxon>
        <taxon>Penicillium</taxon>
    </lineage>
</organism>
<keyword evidence="1" id="KW-0521">NADP</keyword>
<dbReference type="Gene3D" id="3.40.50.720">
    <property type="entry name" value="NAD(P)-binding Rossmann-like Domain"/>
    <property type="match status" value="1"/>
</dbReference>
<keyword evidence="5" id="KW-1185">Reference proteome</keyword>
<keyword evidence="2" id="KW-0560">Oxidoreductase</keyword>
<evidence type="ECO:0000256" key="2">
    <source>
        <dbReference type="ARBA" id="ARBA00023002"/>
    </source>
</evidence>
<evidence type="ECO:0000259" key="3">
    <source>
        <dbReference type="Pfam" id="PF05368"/>
    </source>
</evidence>
<name>A0A1V6SJD6_9EURO</name>